<feature type="transmembrane region" description="Helical" evidence="8">
    <location>
        <begin position="49"/>
        <end position="72"/>
    </location>
</feature>
<feature type="transmembrane region" description="Helical" evidence="8">
    <location>
        <begin position="165"/>
        <end position="185"/>
    </location>
</feature>
<evidence type="ECO:0000313" key="9">
    <source>
        <dbReference type="EMBL" id="CAA9459630.1"/>
    </source>
</evidence>
<keyword evidence="6 8" id="KW-1133">Transmembrane helix</keyword>
<evidence type="ECO:0000256" key="7">
    <source>
        <dbReference type="ARBA" id="ARBA00023136"/>
    </source>
</evidence>
<feature type="transmembrane region" description="Helical" evidence="8">
    <location>
        <begin position="383"/>
        <end position="409"/>
    </location>
</feature>
<dbReference type="InterPro" id="IPR002528">
    <property type="entry name" value="MATE_fam"/>
</dbReference>
<keyword evidence="7 8" id="KW-0472">Membrane</keyword>
<evidence type="ECO:0000256" key="5">
    <source>
        <dbReference type="ARBA" id="ARBA00022692"/>
    </source>
</evidence>
<feature type="transmembrane region" description="Helical" evidence="8">
    <location>
        <begin position="191"/>
        <end position="211"/>
    </location>
</feature>
<organism evidence="9">
    <name type="scientific">uncultured Rubrobacteraceae bacterium</name>
    <dbReference type="NCBI Taxonomy" id="349277"/>
    <lineage>
        <taxon>Bacteria</taxon>
        <taxon>Bacillati</taxon>
        <taxon>Actinomycetota</taxon>
        <taxon>Rubrobacteria</taxon>
        <taxon>Rubrobacterales</taxon>
        <taxon>Rubrobacteraceae</taxon>
        <taxon>environmental samples</taxon>
    </lineage>
</organism>
<dbReference type="PIRSF" id="PIRSF006603">
    <property type="entry name" value="DinF"/>
    <property type="match status" value="1"/>
</dbReference>
<comment type="similarity">
    <text evidence="2">Belongs to the multi antimicrobial extrusion (MATE) (TC 2.A.66.1) family.</text>
</comment>
<feature type="transmembrane region" description="Helical" evidence="8">
    <location>
        <begin position="132"/>
        <end position="153"/>
    </location>
</feature>
<evidence type="ECO:0000256" key="6">
    <source>
        <dbReference type="ARBA" id="ARBA00022989"/>
    </source>
</evidence>
<name>A0A6J4QZE3_9ACTN</name>
<dbReference type="AlphaFoldDB" id="A0A6J4QZE3"/>
<evidence type="ECO:0000256" key="4">
    <source>
        <dbReference type="ARBA" id="ARBA00022475"/>
    </source>
</evidence>
<dbReference type="InterPro" id="IPR048279">
    <property type="entry name" value="MdtK-like"/>
</dbReference>
<dbReference type="PANTHER" id="PTHR42893:SF46">
    <property type="entry name" value="PROTEIN DETOXIFICATION 44, CHLOROPLASTIC"/>
    <property type="match status" value="1"/>
</dbReference>
<dbReference type="EMBL" id="CADCVH010000068">
    <property type="protein sequence ID" value="CAA9459630.1"/>
    <property type="molecule type" value="Genomic_DNA"/>
</dbReference>
<dbReference type="GO" id="GO:0015297">
    <property type="term" value="F:antiporter activity"/>
    <property type="evidence" value="ECO:0007669"/>
    <property type="project" value="InterPro"/>
</dbReference>
<gene>
    <name evidence="9" type="ORF">AVDCRST_MAG02-2030</name>
</gene>
<feature type="transmembrane region" description="Helical" evidence="8">
    <location>
        <begin position="266"/>
        <end position="289"/>
    </location>
</feature>
<dbReference type="Pfam" id="PF01554">
    <property type="entry name" value="MatE"/>
    <property type="match status" value="2"/>
</dbReference>
<sequence length="434" mass="44629">MKRPPGRRYDREIFGLALPALGALAAEPTYVLVDTAIVGHLGTPQLAALAIAATLLGTAITLFNFLTYGTTARVARLHGAGEAAAAGRIGAQALWLSLALGGALLALISLLAAPAVALMGGSGETAGMAVSYLRISALGVPFAMIALAGQGFLRGVGNLRTPLVILVAANAANAVLEVLFVYGFGWGLAGSAWGTVIAQAGMGAAFVYWLLRAPADSRRPSWTTMRPLLRIGGDIAVRTGALLLSFALASAVVARMGEAPLAAHQVAFGLFIFLALVLDAIAIAGQILVGRSLGAGDAEGAYAAARRMIFWSVVVGGIFCLTLLAGTGTIPRVFTGDADVVERARDLWPLFALMQPVGAAVFALDGILIGAGDTRFLKWSMVLAFFAFAPLALAALALGLGVVGVWAALNVLMLVRLATCGARFLGRRWAVVGV</sequence>
<evidence type="ECO:0000256" key="1">
    <source>
        <dbReference type="ARBA" id="ARBA00004651"/>
    </source>
</evidence>
<evidence type="ECO:0000256" key="2">
    <source>
        <dbReference type="ARBA" id="ARBA00010199"/>
    </source>
</evidence>
<evidence type="ECO:0000256" key="8">
    <source>
        <dbReference type="SAM" id="Phobius"/>
    </source>
</evidence>
<proteinExistence type="inferred from homology"/>
<keyword evidence="4" id="KW-1003">Cell membrane</keyword>
<feature type="transmembrane region" description="Helical" evidence="8">
    <location>
        <begin position="235"/>
        <end position="254"/>
    </location>
</feature>
<keyword evidence="5 8" id="KW-0812">Transmembrane</keyword>
<feature type="transmembrane region" description="Helical" evidence="8">
    <location>
        <begin position="350"/>
        <end position="371"/>
    </location>
</feature>
<dbReference type="GO" id="GO:0005886">
    <property type="term" value="C:plasma membrane"/>
    <property type="evidence" value="ECO:0007669"/>
    <property type="project" value="UniProtKB-SubCell"/>
</dbReference>
<accession>A0A6J4QZE3</accession>
<protein>
    <submittedName>
        <fullName evidence="9">DNA-damage-inducible protein F</fullName>
    </submittedName>
</protein>
<reference evidence="9" key="1">
    <citation type="submission" date="2020-02" db="EMBL/GenBank/DDBJ databases">
        <authorList>
            <person name="Meier V. D."/>
        </authorList>
    </citation>
    <scope>NUCLEOTIDE SEQUENCE</scope>
    <source>
        <strain evidence="9">AVDCRST_MAG02</strain>
    </source>
</reference>
<dbReference type="GO" id="GO:0042910">
    <property type="term" value="F:xenobiotic transmembrane transporter activity"/>
    <property type="evidence" value="ECO:0007669"/>
    <property type="project" value="InterPro"/>
</dbReference>
<dbReference type="PANTHER" id="PTHR42893">
    <property type="entry name" value="PROTEIN DETOXIFICATION 44, CHLOROPLASTIC-RELATED"/>
    <property type="match status" value="1"/>
</dbReference>
<keyword evidence="3" id="KW-0813">Transport</keyword>
<feature type="transmembrane region" description="Helical" evidence="8">
    <location>
        <begin position="309"/>
        <end position="330"/>
    </location>
</feature>
<feature type="transmembrane region" description="Helical" evidence="8">
    <location>
        <begin position="93"/>
        <end position="120"/>
    </location>
</feature>
<comment type="subcellular location">
    <subcellularLocation>
        <location evidence="1">Cell membrane</location>
        <topology evidence="1">Multi-pass membrane protein</topology>
    </subcellularLocation>
</comment>
<dbReference type="NCBIfam" id="TIGR00797">
    <property type="entry name" value="matE"/>
    <property type="match status" value="1"/>
</dbReference>
<dbReference type="InterPro" id="IPR044644">
    <property type="entry name" value="DinF-like"/>
</dbReference>
<evidence type="ECO:0000256" key="3">
    <source>
        <dbReference type="ARBA" id="ARBA00022448"/>
    </source>
</evidence>